<evidence type="ECO:0000313" key="2">
    <source>
        <dbReference type="EMBL" id="KAK2165787.1"/>
    </source>
</evidence>
<feature type="transmembrane region" description="Helical" evidence="1">
    <location>
        <begin position="31"/>
        <end position="49"/>
    </location>
</feature>
<dbReference type="PANTHER" id="PTHR33395">
    <property type="entry name" value="TRANSCRIPTASE, PUTATIVE-RELATED-RELATED"/>
    <property type="match status" value="1"/>
</dbReference>
<proteinExistence type="predicted"/>
<gene>
    <name evidence="2" type="ORF">LSH36_45g06039</name>
</gene>
<keyword evidence="1" id="KW-0812">Transmembrane</keyword>
<dbReference type="PANTHER" id="PTHR33395:SF22">
    <property type="entry name" value="REVERSE TRANSCRIPTASE DOMAIN-CONTAINING PROTEIN"/>
    <property type="match status" value="1"/>
</dbReference>
<reference evidence="2" key="1">
    <citation type="journal article" date="2023" name="Mol. Biol. Evol.">
        <title>Third-Generation Sequencing Reveals the Adaptive Role of the Epigenome in Three Deep-Sea Polychaetes.</title>
        <authorList>
            <person name="Perez M."/>
            <person name="Aroh O."/>
            <person name="Sun Y."/>
            <person name="Lan Y."/>
            <person name="Juniper S.K."/>
            <person name="Young C.R."/>
            <person name="Angers B."/>
            <person name="Qian P.Y."/>
        </authorList>
    </citation>
    <scope>NUCLEOTIDE SEQUENCE</scope>
    <source>
        <strain evidence="2">P08H-3</strain>
    </source>
</reference>
<keyword evidence="3" id="KW-1185">Reference proteome</keyword>
<dbReference type="AlphaFoldDB" id="A0AAD9ND05"/>
<dbReference type="GO" id="GO:0061343">
    <property type="term" value="P:cell adhesion involved in heart morphogenesis"/>
    <property type="evidence" value="ECO:0007669"/>
    <property type="project" value="TreeGrafter"/>
</dbReference>
<sequence length="494" mass="57751">MVWKSITISERSNSAWNTRQGPDPFKPLCHYVMLGFLVVGVIAIAKNLVSAIQPFKWLLISLNTEKLRSVSTDVTGRVRANTSKIQMFGKESGSADTKDFIKVSSKLALSDCLDHILNHLDISFLELAGRHAMIQIALGRLTGQYTLDVIMVTEVKPKHSTEPTSEPMISLKGQAQPKYRYHKGNYASMNDQLNDVDWSLMDNLSVQEAWTFFNITYEKAMEQFIPKSVPTKDCRKTLWMNRTALSLHKKKRQAWMKCKQTKSYADHALWRYCNSKLKNELSRLTRSLCREFERDLARNVKTNPKAFWRYCNSKLKNELSRLTRSLCREFERDLARNVKTNPKAFWRYCNSKLKNELSRLTRSLCREFERDLARNVKTNPKAFWRYCNSKLKNELSRLTRSLCREFERDLARNVKTNPKAFWRYCNSKLKNELSRLTRSLCREFERDLARNVKTNPKAFWRYCNSKLKNEPRLGDLKNNKGAVAQGDTITRYQV</sequence>
<keyword evidence="1" id="KW-0472">Membrane</keyword>
<dbReference type="EMBL" id="JAODUP010000045">
    <property type="protein sequence ID" value="KAK2165787.1"/>
    <property type="molecule type" value="Genomic_DNA"/>
</dbReference>
<evidence type="ECO:0000313" key="3">
    <source>
        <dbReference type="Proteomes" id="UP001208570"/>
    </source>
</evidence>
<name>A0AAD9ND05_9ANNE</name>
<comment type="caution">
    <text evidence="2">The sequence shown here is derived from an EMBL/GenBank/DDBJ whole genome shotgun (WGS) entry which is preliminary data.</text>
</comment>
<protein>
    <submittedName>
        <fullName evidence="2">Uncharacterized protein</fullName>
    </submittedName>
</protein>
<dbReference type="GO" id="GO:0007508">
    <property type="term" value="P:larval heart development"/>
    <property type="evidence" value="ECO:0007669"/>
    <property type="project" value="TreeGrafter"/>
</dbReference>
<dbReference type="GO" id="GO:0031012">
    <property type="term" value="C:extracellular matrix"/>
    <property type="evidence" value="ECO:0007669"/>
    <property type="project" value="TreeGrafter"/>
</dbReference>
<evidence type="ECO:0000256" key="1">
    <source>
        <dbReference type="SAM" id="Phobius"/>
    </source>
</evidence>
<keyword evidence="1" id="KW-1133">Transmembrane helix</keyword>
<dbReference type="Proteomes" id="UP001208570">
    <property type="component" value="Unassembled WGS sequence"/>
</dbReference>
<accession>A0AAD9ND05</accession>
<organism evidence="2 3">
    <name type="scientific">Paralvinella palmiformis</name>
    <dbReference type="NCBI Taxonomy" id="53620"/>
    <lineage>
        <taxon>Eukaryota</taxon>
        <taxon>Metazoa</taxon>
        <taxon>Spiralia</taxon>
        <taxon>Lophotrochozoa</taxon>
        <taxon>Annelida</taxon>
        <taxon>Polychaeta</taxon>
        <taxon>Sedentaria</taxon>
        <taxon>Canalipalpata</taxon>
        <taxon>Terebellida</taxon>
        <taxon>Terebelliformia</taxon>
        <taxon>Alvinellidae</taxon>
        <taxon>Paralvinella</taxon>
    </lineage>
</organism>